<gene>
    <name evidence="1" type="ORF">Harvfovirus1_77</name>
</gene>
<protein>
    <submittedName>
        <fullName evidence="1">Uncharacterized protein</fullName>
    </submittedName>
</protein>
<organism evidence="1">
    <name type="scientific">Harvfovirus sp</name>
    <dbReference type="NCBI Taxonomy" id="2487768"/>
    <lineage>
        <taxon>Viruses</taxon>
        <taxon>Varidnaviria</taxon>
        <taxon>Bamfordvirae</taxon>
        <taxon>Nucleocytoviricota</taxon>
        <taxon>Megaviricetes</taxon>
        <taxon>Imitervirales</taxon>
        <taxon>Mimiviridae</taxon>
        <taxon>Klosneuvirinae</taxon>
    </lineage>
</organism>
<reference evidence="1" key="1">
    <citation type="submission" date="2018-10" db="EMBL/GenBank/DDBJ databases">
        <title>Hidden diversity of soil giant viruses.</title>
        <authorList>
            <person name="Schulz F."/>
            <person name="Alteio L."/>
            <person name="Goudeau D."/>
            <person name="Ryan E.M."/>
            <person name="Malmstrom R.R."/>
            <person name="Blanchard J."/>
            <person name="Woyke T."/>
        </authorList>
    </citation>
    <scope>NUCLEOTIDE SEQUENCE</scope>
    <source>
        <strain evidence="1">HAV1</strain>
    </source>
</reference>
<dbReference type="EMBL" id="MK072243">
    <property type="protein sequence ID" value="AYV80452.1"/>
    <property type="molecule type" value="Genomic_DNA"/>
</dbReference>
<proteinExistence type="predicted"/>
<sequence length="389" mass="44625">MAAEFKKNRIPDPGDIVVPGFSDLFLRLSAVTFLVAPLSDEEISLLLTAMAKFLPYYRSIIEQLLMERINTESLAIWLRFKASGDANVVGFYAKYNNSEYFKLAYEMGERYHSAFALGKNSSSSKFARDYGEGVRGAAKEDYSTETLKFLEGACHAGNPDAYNVLIPYFLEYKKDYTMSIKLICERLLLGPRLSDRTISWYSECEHFMKTVFFSQVFGYIETLPIAKAWLAQVCATYIAVEEQILIKQMMRHHYVYEEQEGVCWEKMEYTHHKEFLTGILTQIVADFGREGLKMITDYYSESNNKMLTAEILLFLGTCMVSSDHTSESYLIKDDKEAFQMVLQAAELGNRSAYKLLTQSNPMFDRDEIMCDLFRELSLNKSSLQPIGNI</sequence>
<evidence type="ECO:0000313" key="1">
    <source>
        <dbReference type="EMBL" id="AYV80452.1"/>
    </source>
</evidence>
<accession>A0A3G4ZZY3</accession>
<name>A0A3G4ZZY3_9VIRU</name>